<organism evidence="3 4">
    <name type="scientific">Thioclava kandeliae</name>
    <dbReference type="NCBI Taxonomy" id="3070818"/>
    <lineage>
        <taxon>Bacteria</taxon>
        <taxon>Pseudomonadati</taxon>
        <taxon>Pseudomonadota</taxon>
        <taxon>Alphaproteobacteria</taxon>
        <taxon>Rhodobacterales</taxon>
        <taxon>Paracoccaceae</taxon>
        <taxon>Thioclava</taxon>
    </lineage>
</organism>
<feature type="domain" description="TNase-like" evidence="2">
    <location>
        <begin position="28"/>
        <end position="151"/>
    </location>
</feature>
<dbReference type="InterPro" id="IPR035437">
    <property type="entry name" value="SNase_OB-fold_sf"/>
</dbReference>
<proteinExistence type="predicted"/>
<dbReference type="PROSITE" id="PS51257">
    <property type="entry name" value="PROKAR_LIPOPROTEIN"/>
    <property type="match status" value="1"/>
</dbReference>
<dbReference type="PANTHER" id="PTHR12302:SF26">
    <property type="entry name" value="BLR1266 PROTEIN"/>
    <property type="match status" value="1"/>
</dbReference>
<dbReference type="SUPFAM" id="SSF50199">
    <property type="entry name" value="Staphylococcal nuclease"/>
    <property type="match status" value="1"/>
</dbReference>
<keyword evidence="4" id="KW-1185">Reference proteome</keyword>
<dbReference type="EMBL" id="JAYWLC010000007">
    <property type="protein sequence ID" value="MER5172296.1"/>
    <property type="molecule type" value="Genomic_DNA"/>
</dbReference>
<gene>
    <name evidence="3" type="ORF">VSX56_10965</name>
</gene>
<sequence length="225" mass="24305">MPRDMWGMFRFVYVLLIALIACAPPVLAETVSGKARVVDGDTLEINHRKIRISGIDAPESSQNCTRADGRGWACGREATGLMRKLAAGKVACTGGSSDRYGRLIAVCKAKGQDIGAQMVVQGYAMAYQTYSKAYVSQEKSAMIAKRGLWAGTFQTPAEYRAHKNDAPDSRASAGCTIKGNISKNGKLYHMPGSASYAATKISTAKGERWFCTEAEARKAGWVRAH</sequence>
<accession>A0ABV1SI34</accession>
<dbReference type="Pfam" id="PF00565">
    <property type="entry name" value="SNase"/>
    <property type="match status" value="1"/>
</dbReference>
<evidence type="ECO:0000259" key="2">
    <source>
        <dbReference type="PROSITE" id="PS50830"/>
    </source>
</evidence>
<dbReference type="InterPro" id="IPR016071">
    <property type="entry name" value="Staphylococal_nuclease_OB-fold"/>
</dbReference>
<dbReference type="SMART" id="SM00318">
    <property type="entry name" value="SNc"/>
    <property type="match status" value="1"/>
</dbReference>
<comment type="caution">
    <text evidence="3">The sequence shown here is derived from an EMBL/GenBank/DDBJ whole genome shotgun (WGS) entry which is preliminary data.</text>
</comment>
<evidence type="ECO:0000313" key="4">
    <source>
        <dbReference type="Proteomes" id="UP001438953"/>
    </source>
</evidence>
<evidence type="ECO:0000256" key="1">
    <source>
        <dbReference type="SAM" id="SignalP"/>
    </source>
</evidence>
<dbReference type="PANTHER" id="PTHR12302">
    <property type="entry name" value="EBNA2 BINDING PROTEIN P100"/>
    <property type="match status" value="1"/>
</dbReference>
<feature type="chain" id="PRO_5045217067" evidence="1">
    <location>
        <begin position="29"/>
        <end position="225"/>
    </location>
</feature>
<keyword evidence="1" id="KW-0732">Signal</keyword>
<reference evidence="3 4" key="1">
    <citation type="submission" date="2024-01" db="EMBL/GenBank/DDBJ databases">
        <authorList>
            <person name="Deng Y."/>
            <person name="Su J."/>
        </authorList>
    </citation>
    <scope>NUCLEOTIDE SEQUENCE [LARGE SCALE GENOMIC DNA]</scope>
    <source>
        <strain evidence="3 4">CPCC 100088</strain>
    </source>
</reference>
<protein>
    <submittedName>
        <fullName evidence="3">Thermonuclease family protein</fullName>
    </submittedName>
</protein>
<dbReference type="PROSITE" id="PS50830">
    <property type="entry name" value="TNASE_3"/>
    <property type="match status" value="1"/>
</dbReference>
<name>A0ABV1SI34_9RHOB</name>
<reference evidence="3 4" key="2">
    <citation type="submission" date="2024-06" db="EMBL/GenBank/DDBJ databases">
        <title>Thioclava kandeliae sp. nov. from a rhizosphere soil sample of Kandelia candel in a mangrove.</title>
        <authorList>
            <person name="Mu T."/>
        </authorList>
    </citation>
    <scope>NUCLEOTIDE SEQUENCE [LARGE SCALE GENOMIC DNA]</scope>
    <source>
        <strain evidence="3 4">CPCC 100088</strain>
    </source>
</reference>
<evidence type="ECO:0000313" key="3">
    <source>
        <dbReference type="EMBL" id="MER5172296.1"/>
    </source>
</evidence>
<dbReference type="Gene3D" id="2.40.50.90">
    <property type="match status" value="1"/>
</dbReference>
<dbReference type="Proteomes" id="UP001438953">
    <property type="component" value="Unassembled WGS sequence"/>
</dbReference>
<dbReference type="RefSeq" id="WP_350937048.1">
    <property type="nucleotide sequence ID" value="NZ_JAYWLC010000007.1"/>
</dbReference>
<feature type="signal peptide" evidence="1">
    <location>
        <begin position="1"/>
        <end position="28"/>
    </location>
</feature>